<keyword evidence="3" id="KW-0732">Signal</keyword>
<organism evidence="4 5">
    <name type="scientific">Brevibacillus panacihumi</name>
    <dbReference type="NCBI Taxonomy" id="497735"/>
    <lineage>
        <taxon>Bacteria</taxon>
        <taxon>Bacillati</taxon>
        <taxon>Bacillota</taxon>
        <taxon>Bacilli</taxon>
        <taxon>Bacillales</taxon>
        <taxon>Paenibacillaceae</taxon>
        <taxon>Brevibacillus</taxon>
    </lineage>
</organism>
<dbReference type="PROSITE" id="PS51257">
    <property type="entry name" value="PROKAR_LIPOPROTEIN"/>
    <property type="match status" value="1"/>
</dbReference>
<evidence type="ECO:0000313" key="4">
    <source>
        <dbReference type="EMBL" id="RNB80808.1"/>
    </source>
</evidence>
<dbReference type="InterPro" id="IPR005064">
    <property type="entry name" value="BUG"/>
</dbReference>
<feature type="chain" id="PRO_5039128170" evidence="3">
    <location>
        <begin position="19"/>
        <end position="353"/>
    </location>
</feature>
<feature type="compositionally biased region" description="Low complexity" evidence="2">
    <location>
        <begin position="27"/>
        <end position="42"/>
    </location>
</feature>
<dbReference type="InterPro" id="IPR042100">
    <property type="entry name" value="Bug_dom1"/>
</dbReference>
<evidence type="ECO:0000256" key="2">
    <source>
        <dbReference type="SAM" id="MobiDB-lite"/>
    </source>
</evidence>
<evidence type="ECO:0000256" key="3">
    <source>
        <dbReference type="SAM" id="SignalP"/>
    </source>
</evidence>
<feature type="signal peptide" evidence="3">
    <location>
        <begin position="1"/>
        <end position="18"/>
    </location>
</feature>
<name>A0A3M8CYT8_9BACL</name>
<dbReference type="Gene3D" id="3.40.190.150">
    <property type="entry name" value="Bordetella uptake gene, domain 1"/>
    <property type="match status" value="1"/>
</dbReference>
<dbReference type="RefSeq" id="WP_122912897.1">
    <property type="nucleotide sequence ID" value="NZ_RHHT01000015.1"/>
</dbReference>
<protein>
    <submittedName>
        <fullName evidence="4">Tripartite tricarboxylate transporter substrate binding protein</fullName>
    </submittedName>
</protein>
<dbReference type="Pfam" id="PF03401">
    <property type="entry name" value="TctC"/>
    <property type="match status" value="1"/>
</dbReference>
<dbReference type="PANTHER" id="PTHR42928:SF5">
    <property type="entry name" value="BLR1237 PROTEIN"/>
    <property type="match status" value="1"/>
</dbReference>
<proteinExistence type="inferred from homology"/>
<reference evidence="4 5" key="1">
    <citation type="submission" date="2018-10" db="EMBL/GenBank/DDBJ databases">
        <title>Phylogenomics of Brevibacillus.</title>
        <authorList>
            <person name="Dunlap C."/>
        </authorList>
    </citation>
    <scope>NUCLEOTIDE SEQUENCE [LARGE SCALE GENOMIC DNA]</scope>
    <source>
        <strain evidence="4 5">JCM 15085</strain>
    </source>
</reference>
<dbReference type="CDD" id="cd07012">
    <property type="entry name" value="PBP2_Bug_TTT"/>
    <property type="match status" value="1"/>
</dbReference>
<feature type="region of interest" description="Disordered" evidence="2">
    <location>
        <begin position="24"/>
        <end position="44"/>
    </location>
</feature>
<evidence type="ECO:0000256" key="1">
    <source>
        <dbReference type="ARBA" id="ARBA00006987"/>
    </source>
</evidence>
<evidence type="ECO:0000313" key="5">
    <source>
        <dbReference type="Proteomes" id="UP000281915"/>
    </source>
</evidence>
<dbReference type="Proteomes" id="UP000281915">
    <property type="component" value="Unassembled WGS sequence"/>
</dbReference>
<dbReference type="Gene3D" id="3.40.190.10">
    <property type="entry name" value="Periplasmic binding protein-like II"/>
    <property type="match status" value="1"/>
</dbReference>
<dbReference type="PIRSF" id="PIRSF017082">
    <property type="entry name" value="YflP"/>
    <property type="match status" value="1"/>
</dbReference>
<dbReference type="SUPFAM" id="SSF53850">
    <property type="entry name" value="Periplasmic binding protein-like II"/>
    <property type="match status" value="1"/>
</dbReference>
<comment type="caution">
    <text evidence="4">The sequence shown here is derived from an EMBL/GenBank/DDBJ whole genome shotgun (WGS) entry which is preliminary data.</text>
</comment>
<dbReference type="PANTHER" id="PTHR42928">
    <property type="entry name" value="TRICARBOXYLATE-BINDING PROTEIN"/>
    <property type="match status" value="1"/>
</dbReference>
<comment type="similarity">
    <text evidence="1">Belongs to the UPF0065 (bug) family.</text>
</comment>
<gene>
    <name evidence="4" type="ORF">EDM58_08175</name>
</gene>
<dbReference type="AlphaFoldDB" id="A0A3M8CYT8"/>
<accession>A0A3M8CYT8</accession>
<sequence length="353" mass="37281">MLRKTMISVIAFSMLALAGCSQGTSSGGAAPSEQPQAAQEGAKFPNGTVTGVVQWGAGGALDTMSRKIGPLAEKYMESGSLVLTNKPGATGAIATQYVHDKKADGHTLLFAAENPALYGVMKISDVDFKDFYPVNILARGIATVVVPGDSKYNSLEDLIKDAQANPGKVKMASTGPGGLPFTVTTMLGTVTNTEYNMVPFDGDGPSLTALLGGHLDATVLGLPAAIENAKAGKVKILTVINDERIEELKDVPAVVETLPDMKKYLPWGPFYGVWAKNGTPDDVKKALVDIFAKAQQDPDFQDFLKNSGAISVGISGDEAVKYWKDWQSTTAWLLQDAGAAKVSPADLNIEKKN</sequence>
<dbReference type="EMBL" id="RHHT01000015">
    <property type="protein sequence ID" value="RNB80808.1"/>
    <property type="molecule type" value="Genomic_DNA"/>
</dbReference>